<dbReference type="PROSITE" id="PS51355">
    <property type="entry name" value="GLUTATHIONE_PEROXID_3"/>
    <property type="match status" value="1"/>
</dbReference>
<name>A0A9P0CMV6_9CUCU</name>
<comment type="similarity">
    <text evidence="1 5">Belongs to the glutathione peroxidase family.</text>
</comment>
<feature type="signal peptide" evidence="6">
    <location>
        <begin position="1"/>
        <end position="23"/>
    </location>
</feature>
<sequence>MFSVRNTQCIFVIFSVLLAASLADETESCKSNSSCVSLDGTCEGTKMSSPDSYKNAKSIYEFTANDIRGNPISLEKYKGHVCIIVNVASQCGYTKNNYAELEELYEEYGESKGLRILAFPCNQFAGQEPGTNEEICEFAKTKNVKFDMFGKVNVNGADAHPLYKYLKHVQGGTLGDFIKWNFTKFIIDKNGVPVERHGPSTNPKDLLKSLEKYWEE</sequence>
<keyword evidence="2 5" id="KW-0575">Peroxidase</keyword>
<keyword evidence="6" id="KW-0732">Signal</keyword>
<dbReference type="PRINTS" id="PR01011">
    <property type="entry name" value="GLUTPROXDASE"/>
</dbReference>
<dbReference type="Proteomes" id="UP001153636">
    <property type="component" value="Chromosome 11"/>
</dbReference>
<dbReference type="PROSITE" id="PS00460">
    <property type="entry name" value="GLUTATHIONE_PEROXID_1"/>
    <property type="match status" value="1"/>
</dbReference>
<protein>
    <recommendedName>
        <fullName evidence="5">Glutathione peroxidase</fullName>
    </recommendedName>
</protein>
<dbReference type="SUPFAM" id="SSF52833">
    <property type="entry name" value="Thioredoxin-like"/>
    <property type="match status" value="1"/>
</dbReference>
<evidence type="ECO:0000256" key="2">
    <source>
        <dbReference type="ARBA" id="ARBA00022559"/>
    </source>
</evidence>
<keyword evidence="4 5" id="KW-0560">Oxidoreductase</keyword>
<keyword evidence="9" id="KW-1185">Reference proteome</keyword>
<dbReference type="PROSITE" id="PS51352">
    <property type="entry name" value="THIOREDOXIN_2"/>
    <property type="match status" value="1"/>
</dbReference>
<evidence type="ECO:0000313" key="9">
    <source>
        <dbReference type="Proteomes" id="UP001153636"/>
    </source>
</evidence>
<dbReference type="Gene3D" id="3.40.30.10">
    <property type="entry name" value="Glutaredoxin"/>
    <property type="match status" value="1"/>
</dbReference>
<gene>
    <name evidence="8" type="ORF">PSYICH_LOCUS2376</name>
</gene>
<dbReference type="GO" id="GO:0006979">
    <property type="term" value="P:response to oxidative stress"/>
    <property type="evidence" value="ECO:0007669"/>
    <property type="project" value="InterPro"/>
</dbReference>
<evidence type="ECO:0000256" key="5">
    <source>
        <dbReference type="RuleBase" id="RU000499"/>
    </source>
</evidence>
<feature type="chain" id="PRO_5040339648" description="Glutathione peroxidase" evidence="6">
    <location>
        <begin position="24"/>
        <end position="216"/>
    </location>
</feature>
<dbReference type="OrthoDB" id="446890at2759"/>
<feature type="domain" description="Thioredoxin" evidence="7">
    <location>
        <begin position="53"/>
        <end position="215"/>
    </location>
</feature>
<dbReference type="EMBL" id="OV651823">
    <property type="protein sequence ID" value="CAH1101006.1"/>
    <property type="molecule type" value="Genomic_DNA"/>
</dbReference>
<dbReference type="FunFam" id="3.40.30.10:FF:000025">
    <property type="entry name" value="Glutathione peroxidase"/>
    <property type="match status" value="1"/>
</dbReference>
<dbReference type="GO" id="GO:0004601">
    <property type="term" value="F:peroxidase activity"/>
    <property type="evidence" value="ECO:0007669"/>
    <property type="project" value="UniProtKB-KW"/>
</dbReference>
<dbReference type="PROSITE" id="PS00763">
    <property type="entry name" value="GLUTATHIONE_PEROXID_2"/>
    <property type="match status" value="1"/>
</dbReference>
<evidence type="ECO:0000256" key="6">
    <source>
        <dbReference type="SAM" id="SignalP"/>
    </source>
</evidence>
<dbReference type="InterPro" id="IPR029759">
    <property type="entry name" value="GPX_AS"/>
</dbReference>
<organism evidence="8 9">
    <name type="scientific">Psylliodes chrysocephalus</name>
    <dbReference type="NCBI Taxonomy" id="3402493"/>
    <lineage>
        <taxon>Eukaryota</taxon>
        <taxon>Metazoa</taxon>
        <taxon>Ecdysozoa</taxon>
        <taxon>Arthropoda</taxon>
        <taxon>Hexapoda</taxon>
        <taxon>Insecta</taxon>
        <taxon>Pterygota</taxon>
        <taxon>Neoptera</taxon>
        <taxon>Endopterygota</taxon>
        <taxon>Coleoptera</taxon>
        <taxon>Polyphaga</taxon>
        <taxon>Cucujiformia</taxon>
        <taxon>Chrysomeloidea</taxon>
        <taxon>Chrysomelidae</taxon>
        <taxon>Galerucinae</taxon>
        <taxon>Alticini</taxon>
        <taxon>Psylliodes</taxon>
    </lineage>
</organism>
<proteinExistence type="inferred from homology"/>
<evidence type="ECO:0000256" key="1">
    <source>
        <dbReference type="ARBA" id="ARBA00006926"/>
    </source>
</evidence>
<evidence type="ECO:0000256" key="3">
    <source>
        <dbReference type="ARBA" id="ARBA00022933"/>
    </source>
</evidence>
<dbReference type="CDD" id="cd00340">
    <property type="entry name" value="GSH_Peroxidase"/>
    <property type="match status" value="1"/>
</dbReference>
<dbReference type="InterPro" id="IPR036249">
    <property type="entry name" value="Thioredoxin-like_sf"/>
</dbReference>
<evidence type="ECO:0000313" key="8">
    <source>
        <dbReference type="EMBL" id="CAH1101006.1"/>
    </source>
</evidence>
<dbReference type="PANTHER" id="PTHR11592:SF134">
    <property type="entry name" value="PHOSPHOLIPID HYDROPEROXIDE GLUTATHIONE PEROXIDASE"/>
    <property type="match status" value="1"/>
</dbReference>
<dbReference type="InterPro" id="IPR013766">
    <property type="entry name" value="Thioredoxin_domain"/>
</dbReference>
<dbReference type="PANTHER" id="PTHR11592">
    <property type="entry name" value="GLUTATHIONE PEROXIDASE"/>
    <property type="match status" value="1"/>
</dbReference>
<accession>A0A9P0CMV6</accession>
<evidence type="ECO:0000259" key="7">
    <source>
        <dbReference type="PROSITE" id="PS51352"/>
    </source>
</evidence>
<dbReference type="Pfam" id="PF00255">
    <property type="entry name" value="GSHPx"/>
    <property type="match status" value="1"/>
</dbReference>
<dbReference type="InterPro" id="IPR029760">
    <property type="entry name" value="GPX_CS"/>
</dbReference>
<dbReference type="AlphaFoldDB" id="A0A9P0CMV6"/>
<keyword evidence="3" id="KW-0712">Selenocysteine</keyword>
<evidence type="ECO:0000256" key="4">
    <source>
        <dbReference type="ARBA" id="ARBA00023002"/>
    </source>
</evidence>
<dbReference type="InterPro" id="IPR000889">
    <property type="entry name" value="Glutathione_peroxidase"/>
</dbReference>
<reference evidence="8" key="1">
    <citation type="submission" date="2022-01" db="EMBL/GenBank/DDBJ databases">
        <authorList>
            <person name="King R."/>
        </authorList>
    </citation>
    <scope>NUCLEOTIDE SEQUENCE</scope>
</reference>